<dbReference type="EC" id="3.1.1.-" evidence="3"/>
<feature type="chain" id="PRO_5040544714" description="Carboxylic ester hydrolase" evidence="3">
    <location>
        <begin position="20"/>
        <end position="490"/>
    </location>
</feature>
<reference evidence="5" key="1">
    <citation type="journal article" date="2021" name="IMA Fungus">
        <title>Genomic characterization of three marine fungi, including Emericellopsis atlantica sp. nov. with signatures of a generalist lifestyle and marine biomass degradation.</title>
        <authorList>
            <person name="Hagestad O.C."/>
            <person name="Hou L."/>
            <person name="Andersen J.H."/>
            <person name="Hansen E.H."/>
            <person name="Altermark B."/>
            <person name="Li C."/>
            <person name="Kuhnert E."/>
            <person name="Cox R.J."/>
            <person name="Crous P.W."/>
            <person name="Spatafora J.W."/>
            <person name="Lail K."/>
            <person name="Amirebrahimi M."/>
            <person name="Lipzen A."/>
            <person name="Pangilinan J."/>
            <person name="Andreopoulos W."/>
            <person name="Hayes R.D."/>
            <person name="Ng V."/>
            <person name="Grigoriev I.V."/>
            <person name="Jackson S.A."/>
            <person name="Sutton T.D.S."/>
            <person name="Dobson A.D.W."/>
            <person name="Rama T."/>
        </authorList>
    </citation>
    <scope>NUCLEOTIDE SEQUENCE</scope>
    <source>
        <strain evidence="5">TS7</strain>
    </source>
</reference>
<gene>
    <name evidence="5" type="ORF">F5Z01DRAFT_725757</name>
</gene>
<dbReference type="GO" id="GO:0052689">
    <property type="term" value="F:carboxylic ester hydrolase activity"/>
    <property type="evidence" value="ECO:0007669"/>
    <property type="project" value="TreeGrafter"/>
</dbReference>
<dbReference type="SUPFAM" id="SSF53474">
    <property type="entry name" value="alpha/beta-Hydrolases"/>
    <property type="match status" value="1"/>
</dbReference>
<evidence type="ECO:0000313" key="5">
    <source>
        <dbReference type="EMBL" id="KAG9253016.1"/>
    </source>
</evidence>
<evidence type="ECO:0000256" key="1">
    <source>
        <dbReference type="ARBA" id="ARBA00005964"/>
    </source>
</evidence>
<dbReference type="InterPro" id="IPR019819">
    <property type="entry name" value="Carboxylesterase_B_CS"/>
</dbReference>
<accession>A0A9P7ZJD6</accession>
<keyword evidence="6" id="KW-1185">Reference proteome</keyword>
<dbReference type="Gene3D" id="3.40.50.1820">
    <property type="entry name" value="alpha/beta hydrolase"/>
    <property type="match status" value="2"/>
</dbReference>
<dbReference type="InterPro" id="IPR002018">
    <property type="entry name" value="CarbesteraseB"/>
</dbReference>
<dbReference type="Proteomes" id="UP000887229">
    <property type="component" value="Unassembled WGS sequence"/>
</dbReference>
<evidence type="ECO:0000256" key="3">
    <source>
        <dbReference type="RuleBase" id="RU361235"/>
    </source>
</evidence>
<dbReference type="AlphaFoldDB" id="A0A9P7ZJD6"/>
<comment type="caution">
    <text evidence="5">The sequence shown here is derived from an EMBL/GenBank/DDBJ whole genome shotgun (WGS) entry which is preliminary data.</text>
</comment>
<evidence type="ECO:0000313" key="6">
    <source>
        <dbReference type="Proteomes" id="UP000887229"/>
    </source>
</evidence>
<dbReference type="InterPro" id="IPR050654">
    <property type="entry name" value="AChE-related_enzymes"/>
</dbReference>
<keyword evidence="3" id="KW-0732">Signal</keyword>
<dbReference type="GeneID" id="70297544"/>
<dbReference type="Pfam" id="PF00135">
    <property type="entry name" value="COesterase"/>
    <property type="match status" value="2"/>
</dbReference>
<dbReference type="InterPro" id="IPR029058">
    <property type="entry name" value="AB_hydrolase_fold"/>
</dbReference>
<proteinExistence type="inferred from homology"/>
<comment type="similarity">
    <text evidence="1 3">Belongs to the type-B carboxylesterase/lipase family.</text>
</comment>
<evidence type="ECO:0000259" key="4">
    <source>
        <dbReference type="Pfam" id="PF00135"/>
    </source>
</evidence>
<dbReference type="EMBL" id="MU251259">
    <property type="protein sequence ID" value="KAG9253016.1"/>
    <property type="molecule type" value="Genomic_DNA"/>
</dbReference>
<feature type="domain" description="Carboxylesterase type B" evidence="4">
    <location>
        <begin position="365"/>
        <end position="473"/>
    </location>
</feature>
<feature type="domain" description="Carboxylesterase type B" evidence="4">
    <location>
        <begin position="32"/>
        <end position="351"/>
    </location>
</feature>
<dbReference type="OrthoDB" id="408631at2759"/>
<organism evidence="5 6">
    <name type="scientific">Emericellopsis atlantica</name>
    <dbReference type="NCBI Taxonomy" id="2614577"/>
    <lineage>
        <taxon>Eukaryota</taxon>
        <taxon>Fungi</taxon>
        <taxon>Dikarya</taxon>
        <taxon>Ascomycota</taxon>
        <taxon>Pezizomycotina</taxon>
        <taxon>Sordariomycetes</taxon>
        <taxon>Hypocreomycetidae</taxon>
        <taxon>Hypocreales</taxon>
        <taxon>Bionectriaceae</taxon>
        <taxon>Emericellopsis</taxon>
    </lineage>
</organism>
<dbReference type="InterPro" id="IPR019826">
    <property type="entry name" value="Carboxylesterase_B_AS"/>
</dbReference>
<keyword evidence="2 3" id="KW-0378">Hydrolase</keyword>
<dbReference type="PANTHER" id="PTHR43918:SF4">
    <property type="entry name" value="CARBOXYLIC ESTER HYDROLASE"/>
    <property type="match status" value="1"/>
</dbReference>
<sequence length="490" mass="52820">MKLLQELVLGLSLVCEAACRSHGSTCEGSQPLTVKTKTGLVTGFVNETAPDVRQWLGIPYAEPPLGSLRFLPPKPKKHFGHIKALAYEPSCMQQLSNSQSVYTEYMPQFLINGGQSEDCLYVNVYAPLKPVAKDLPVFVYIPGGGFTGGGADSLYKIPDKWIQRSQTHVVVIMNYRVNIFGFPNAAAQPLNAGLLDQRLVVEWVRDNVAVFGGSPHKITLWGQSAGASSVGIYGYAYPKDPIVTGLIADSGAAGVAAGGSATAFSTFAGFVGCGNLGPEEELACVQRVDAKEIQQKLSFGNTGASFSPAADGVTAFSNYTERIAEGLIADLPMITGSNANEGAGFGTFDPNGMSPGQYQTGLNAITCPVAREVSNREKYGQVTYRYLYGGNFSNISPRPWIGATHSAELPILFGTHYEYRGNSTEFEWEVADLMQALWLSFARNPSKRPTDGSFEWPRYDSKTDTLVEFAIDDVAAHLASHEVVDSECSI</sequence>
<feature type="signal peptide" evidence="3">
    <location>
        <begin position="1"/>
        <end position="19"/>
    </location>
</feature>
<evidence type="ECO:0000256" key="2">
    <source>
        <dbReference type="ARBA" id="ARBA00022801"/>
    </source>
</evidence>
<dbReference type="PROSITE" id="PS00122">
    <property type="entry name" value="CARBOXYLESTERASE_B_1"/>
    <property type="match status" value="1"/>
</dbReference>
<name>A0A9P7ZJD6_9HYPO</name>
<dbReference type="PROSITE" id="PS00941">
    <property type="entry name" value="CARBOXYLESTERASE_B_2"/>
    <property type="match status" value="1"/>
</dbReference>
<protein>
    <recommendedName>
        <fullName evidence="3">Carboxylic ester hydrolase</fullName>
        <ecNumber evidence="3">3.1.1.-</ecNumber>
    </recommendedName>
</protein>
<dbReference type="RefSeq" id="XP_046116940.1">
    <property type="nucleotide sequence ID" value="XM_046266641.1"/>
</dbReference>
<dbReference type="PANTHER" id="PTHR43918">
    <property type="entry name" value="ACETYLCHOLINESTERASE"/>
    <property type="match status" value="1"/>
</dbReference>